<gene>
    <name evidence="1" type="ORF">M409DRAFT_53676</name>
</gene>
<dbReference type="AlphaFoldDB" id="A0A6A6CM59"/>
<reference evidence="1" key="1">
    <citation type="journal article" date="2020" name="Stud. Mycol.">
        <title>101 Dothideomycetes genomes: a test case for predicting lifestyles and emergence of pathogens.</title>
        <authorList>
            <person name="Haridas S."/>
            <person name="Albert R."/>
            <person name="Binder M."/>
            <person name="Bloem J."/>
            <person name="Labutti K."/>
            <person name="Salamov A."/>
            <person name="Andreopoulos B."/>
            <person name="Baker S."/>
            <person name="Barry K."/>
            <person name="Bills G."/>
            <person name="Bluhm B."/>
            <person name="Cannon C."/>
            <person name="Castanera R."/>
            <person name="Culley D."/>
            <person name="Daum C."/>
            <person name="Ezra D."/>
            <person name="Gonzalez J."/>
            <person name="Henrissat B."/>
            <person name="Kuo A."/>
            <person name="Liang C."/>
            <person name="Lipzen A."/>
            <person name="Lutzoni F."/>
            <person name="Magnuson J."/>
            <person name="Mondo S."/>
            <person name="Nolan M."/>
            <person name="Ohm R."/>
            <person name="Pangilinan J."/>
            <person name="Park H.-J."/>
            <person name="Ramirez L."/>
            <person name="Alfaro M."/>
            <person name="Sun H."/>
            <person name="Tritt A."/>
            <person name="Yoshinaga Y."/>
            <person name="Zwiers L.-H."/>
            <person name="Turgeon B."/>
            <person name="Goodwin S."/>
            <person name="Spatafora J."/>
            <person name="Crous P."/>
            <person name="Grigoriev I."/>
        </authorList>
    </citation>
    <scope>NUCLEOTIDE SEQUENCE</scope>
    <source>
        <strain evidence="1">ATCC 36951</strain>
    </source>
</reference>
<dbReference type="EMBL" id="ML993592">
    <property type="protein sequence ID" value="KAF2167693.1"/>
    <property type="molecule type" value="Genomic_DNA"/>
</dbReference>
<dbReference type="RefSeq" id="XP_033668582.1">
    <property type="nucleotide sequence ID" value="XM_033812437.1"/>
</dbReference>
<name>A0A6A6CM59_ZASCE</name>
<dbReference type="GeneID" id="54565709"/>
<keyword evidence="2" id="KW-1185">Reference proteome</keyword>
<sequence length="271" mass="31149">MATTACARAWSIAEIRDQILLELPLHEILRNLCVCRDWANSSKILEVVFLRPTNTRIHEQYTWPNGLPVLPIEPYKNDTFYRGWDSNQRGYLERGLIDGQQSALGIEWTLCRGPEVFHREISSWRRMQVMQPAATILKFQCFGMEVAENGNDLAVRPPDEIDENGTGDRPIKVPTFGTVYEVSNPGGVTLGDLIDAFRRHWKVCPDCGHFPDVYDAAGNVLKVWWFDGMRHMRVVGRESTGIEIAEAITVEERVLRLDWKGWFKWKEDGFP</sequence>
<evidence type="ECO:0008006" key="3">
    <source>
        <dbReference type="Google" id="ProtNLM"/>
    </source>
</evidence>
<proteinExistence type="predicted"/>
<organism evidence="1 2">
    <name type="scientific">Zasmidium cellare ATCC 36951</name>
    <dbReference type="NCBI Taxonomy" id="1080233"/>
    <lineage>
        <taxon>Eukaryota</taxon>
        <taxon>Fungi</taxon>
        <taxon>Dikarya</taxon>
        <taxon>Ascomycota</taxon>
        <taxon>Pezizomycotina</taxon>
        <taxon>Dothideomycetes</taxon>
        <taxon>Dothideomycetidae</taxon>
        <taxon>Mycosphaerellales</taxon>
        <taxon>Mycosphaerellaceae</taxon>
        <taxon>Zasmidium</taxon>
    </lineage>
</organism>
<accession>A0A6A6CM59</accession>
<evidence type="ECO:0000313" key="2">
    <source>
        <dbReference type="Proteomes" id="UP000799537"/>
    </source>
</evidence>
<protein>
    <recommendedName>
        <fullName evidence="3">F-box domain-containing protein</fullName>
    </recommendedName>
</protein>
<dbReference type="OrthoDB" id="10568489at2759"/>
<evidence type="ECO:0000313" key="1">
    <source>
        <dbReference type="EMBL" id="KAF2167693.1"/>
    </source>
</evidence>
<dbReference type="Proteomes" id="UP000799537">
    <property type="component" value="Unassembled WGS sequence"/>
</dbReference>